<dbReference type="InterPro" id="IPR029044">
    <property type="entry name" value="Nucleotide-diphossugar_trans"/>
</dbReference>
<gene>
    <name evidence="2" type="ORF">YBT1518_31750</name>
    <name evidence="1" type="ORF">YBT1518_33152</name>
</gene>
<geneLocation type="plasmid" evidence="2 3">
    <name>pBMB0233</name>
</geneLocation>
<dbReference type="SUPFAM" id="SSF53448">
    <property type="entry name" value="Nucleotide-diphospho-sugar transferases"/>
    <property type="match status" value="2"/>
</dbReference>
<dbReference type="KEGG" id="bthu:YBT1518_33152"/>
<evidence type="ECO:0000313" key="3">
    <source>
        <dbReference type="Proteomes" id="UP000018566"/>
    </source>
</evidence>
<evidence type="ECO:0000313" key="1">
    <source>
        <dbReference type="EMBL" id="AHA75652.1"/>
    </source>
</evidence>
<dbReference type="Proteomes" id="UP000018566">
    <property type="component" value="Plasmid pBMB0232"/>
</dbReference>
<evidence type="ECO:0000313" key="2">
    <source>
        <dbReference type="EMBL" id="AHA75821.1"/>
    </source>
</evidence>
<dbReference type="Gene3D" id="3.90.550.10">
    <property type="entry name" value="Spore Coat Polysaccharide Biosynthesis Protein SpsA, Chain A"/>
    <property type="match status" value="2"/>
</dbReference>
<dbReference type="KEGG" id="bthu:YBT1518_31750"/>
<protein>
    <submittedName>
        <fullName evidence="2">Glycosyltransferase</fullName>
    </submittedName>
</protein>
<dbReference type="RefSeq" id="WP_023523932.1">
    <property type="nucleotide sequence ID" value="NC_022877.1"/>
</dbReference>
<dbReference type="Proteomes" id="UP000018566">
    <property type="component" value="Plasmid pBMB0233"/>
</dbReference>
<name>A0A9W3KJ94_BACTU</name>
<sequence>MNNYIERLLEKFKEKFFLDFSSEFEKNRKYPQDEILESQKPIISIEEDEEQSQDEWTIQVSAATEDTSNIIIDGLNFCTIVGKEYLFKVLALYESLQKHSEKFNLFICCMDQLTFSFLEDKQLKNVVLISVKSFENPTLKKIKKERKINEYCWTLKAPFMEFLFRTYNIPRVLYCDSDLFFFSSPQPIFDEWREFAVYLCPQRDSQEVEKVFGKFQAGLIGFKNNFHGRKSLKWWKEQCLNDCSQERNGENFGDQKYLDKIPIYFHHIKISTHLGVDAAPWNCIYNNNYQFTQQGTDVYINNHKLIVFHFACLSTFSENQFDLWSLSPLKINKFIKNNIYIPYLETLRQIMKDVKERNENVFNQCISKKEIITSKTFYGYTKLRREMDQYDTFFTFGTIVSKQYILQFLAYYLSLGDKINNFHIWVLCVDQSVYNILQKMSLSHVTLIDIKKVETAELKNIKNTRSLQEYCWTLKPYLCSYVLLNYGEVDHIIYCDADKCFFSDPTELIKEWGLYSIFLCRQRGSSELESTFGIYQAGLIGFKREKNSFDILTWWQMKCLENCSTTYDAYYNSWGDQKYLEGIPNLFGNIKIIDNIGVNVAPWNVIMNNNHIISQKDNQVYIDNQPIISYHFGSMRLLNKYEYDIWFQEPLSFTSDILQHIYTPYIKLIHRASKKLQKTLATTDISQFYSQVSTSYVPKNPFKF</sequence>
<dbReference type="AlphaFoldDB" id="A0A9W3KJ94"/>
<dbReference type="EMBL" id="CP005940">
    <property type="protein sequence ID" value="AHA75821.1"/>
    <property type="molecule type" value="Genomic_DNA"/>
</dbReference>
<proteinExistence type="predicted"/>
<accession>A0A9W3KJ94</accession>
<geneLocation type="plasmid" evidence="1 3">
    <name>pBMB0232</name>
</geneLocation>
<keyword evidence="2" id="KW-0614">Plasmid</keyword>
<dbReference type="EMBL" id="CP005939">
    <property type="protein sequence ID" value="AHA75652.1"/>
    <property type="molecule type" value="Genomic_DNA"/>
</dbReference>
<reference evidence="2 3" key="1">
    <citation type="submission" date="2013-05" db="EMBL/GenBank/DDBJ databases">
        <title>Complete genome sequence of Bacillus thuringiensis YBT-1518, a typical strain with high toxicity to nematode.</title>
        <authorList>
            <person name="Wang P."/>
            <person name="Zhang C."/>
            <person name="Guo M."/>
            <person name="Guo S."/>
            <person name="Zhu Y."/>
            <person name="Zheng J."/>
            <person name="Zhu L."/>
            <person name="Ruan L."/>
            <person name="Peng D."/>
            <person name="Sun M."/>
        </authorList>
    </citation>
    <scope>NUCLEOTIDE SEQUENCE [LARGE SCALE GENOMIC DNA]</scope>
    <source>
        <strain evidence="2 3">YBT-1518</strain>
        <plasmid evidence="1 3">pBMB0232</plasmid>
        <plasmid evidence="2 3">pBMB0233</plasmid>
    </source>
</reference>
<organism evidence="2 3">
    <name type="scientific">Bacillus thuringiensis YBT-1518</name>
    <dbReference type="NCBI Taxonomy" id="529122"/>
    <lineage>
        <taxon>Bacteria</taxon>
        <taxon>Bacillati</taxon>
        <taxon>Bacillota</taxon>
        <taxon>Bacilli</taxon>
        <taxon>Bacillales</taxon>
        <taxon>Bacillaceae</taxon>
        <taxon>Bacillus</taxon>
        <taxon>Bacillus cereus group</taxon>
    </lineage>
</organism>